<keyword evidence="4" id="KW-1185">Reference proteome</keyword>
<protein>
    <recommendedName>
        <fullName evidence="2">UPF0291 protein SAMN04515677_10456</fullName>
    </recommendedName>
</protein>
<gene>
    <name evidence="3" type="ORF">SAMN04515677_10456</name>
</gene>
<dbReference type="SUPFAM" id="SSF158221">
    <property type="entry name" value="YnzC-like"/>
    <property type="match status" value="1"/>
</dbReference>
<dbReference type="EMBL" id="FNGW01000004">
    <property type="protein sequence ID" value="SDL89048.1"/>
    <property type="molecule type" value="Genomic_DNA"/>
</dbReference>
<proteinExistence type="inferred from homology"/>
<evidence type="ECO:0000313" key="4">
    <source>
        <dbReference type="Proteomes" id="UP000199068"/>
    </source>
</evidence>
<dbReference type="PANTHER" id="PTHR37300:SF1">
    <property type="entry name" value="UPF0291 PROTEIN YNZC"/>
    <property type="match status" value="1"/>
</dbReference>
<dbReference type="HAMAP" id="MF_01103">
    <property type="entry name" value="UPF0291"/>
    <property type="match status" value="1"/>
</dbReference>
<comment type="similarity">
    <text evidence="2">Belongs to the UPF0291 family.</text>
</comment>
<dbReference type="AlphaFoldDB" id="A0A1G9NR24"/>
<dbReference type="InterPro" id="IPR009242">
    <property type="entry name" value="DUF896"/>
</dbReference>
<dbReference type="Proteomes" id="UP000199068">
    <property type="component" value="Unassembled WGS sequence"/>
</dbReference>
<accession>A0A1G9NR24</accession>
<reference evidence="3 4" key="1">
    <citation type="submission" date="2016-10" db="EMBL/GenBank/DDBJ databases">
        <authorList>
            <person name="de Groot N.N."/>
        </authorList>
    </citation>
    <scope>NUCLEOTIDE SEQUENCE [LARGE SCALE GENOMIC DNA]</scope>
    <source>
        <strain evidence="3 4">DSM 797</strain>
    </source>
</reference>
<evidence type="ECO:0000256" key="2">
    <source>
        <dbReference type="HAMAP-Rule" id="MF_01103"/>
    </source>
</evidence>
<dbReference type="PANTHER" id="PTHR37300">
    <property type="entry name" value="UPF0291 PROTEIN CBO2609/CLC_2481"/>
    <property type="match status" value="1"/>
</dbReference>
<dbReference type="Gene3D" id="1.10.287.540">
    <property type="entry name" value="Helix hairpin bin"/>
    <property type="match status" value="1"/>
</dbReference>
<evidence type="ECO:0000313" key="3">
    <source>
        <dbReference type="EMBL" id="SDL89048.1"/>
    </source>
</evidence>
<dbReference type="STRING" id="1121325.SAMN04515677_10456"/>
<dbReference type="GO" id="GO:0005737">
    <property type="term" value="C:cytoplasm"/>
    <property type="evidence" value="ECO:0007669"/>
    <property type="project" value="UniProtKB-SubCell"/>
</dbReference>
<dbReference type="RefSeq" id="WP_092725344.1">
    <property type="nucleotide sequence ID" value="NZ_FNGW01000004.1"/>
</dbReference>
<sequence>MFDKKKLDRINELAKKNKEEGLTQVELKEREELRKEYLQHFRAHFKSRLDNVKVVHSQEEYDEYMKNNPQAQPVEPIIKKD</sequence>
<organism evidence="3 4">
    <name type="scientific">Romboutsia lituseburensis DSM 797</name>
    <dbReference type="NCBI Taxonomy" id="1121325"/>
    <lineage>
        <taxon>Bacteria</taxon>
        <taxon>Bacillati</taxon>
        <taxon>Bacillota</taxon>
        <taxon>Clostridia</taxon>
        <taxon>Peptostreptococcales</taxon>
        <taxon>Peptostreptococcaceae</taxon>
        <taxon>Romboutsia</taxon>
    </lineage>
</organism>
<comment type="subcellular location">
    <subcellularLocation>
        <location evidence="2">Cytoplasm</location>
    </subcellularLocation>
</comment>
<evidence type="ECO:0000256" key="1">
    <source>
        <dbReference type="ARBA" id="ARBA00022490"/>
    </source>
</evidence>
<keyword evidence="1 2" id="KW-0963">Cytoplasm</keyword>
<dbReference type="Pfam" id="PF05979">
    <property type="entry name" value="DUF896"/>
    <property type="match status" value="1"/>
</dbReference>
<name>A0A1G9NR24_9FIRM</name>